<protein>
    <submittedName>
        <fullName evidence="1">Uncharacterized protein</fullName>
    </submittedName>
</protein>
<gene>
    <name evidence="1" type="ORF">R1flu_009615</name>
</gene>
<accession>A0ABD1Z2L8</accession>
<dbReference type="AlphaFoldDB" id="A0ABD1Z2L8"/>
<dbReference type="EMBL" id="JBHFFA010000002">
    <property type="protein sequence ID" value="KAL2642028.1"/>
    <property type="molecule type" value="Genomic_DNA"/>
</dbReference>
<evidence type="ECO:0000313" key="2">
    <source>
        <dbReference type="Proteomes" id="UP001605036"/>
    </source>
</evidence>
<reference evidence="1 2" key="1">
    <citation type="submission" date="2024-09" db="EMBL/GenBank/DDBJ databases">
        <title>Chromosome-scale assembly of Riccia fluitans.</title>
        <authorList>
            <person name="Paukszto L."/>
            <person name="Sawicki J."/>
            <person name="Karawczyk K."/>
            <person name="Piernik-Szablinska J."/>
            <person name="Szczecinska M."/>
            <person name="Mazdziarz M."/>
        </authorList>
    </citation>
    <scope>NUCLEOTIDE SEQUENCE [LARGE SCALE GENOMIC DNA]</scope>
    <source>
        <strain evidence="1">Rf_01</strain>
        <tissue evidence="1">Aerial parts of the thallus</tissue>
    </source>
</reference>
<evidence type="ECO:0000313" key="1">
    <source>
        <dbReference type="EMBL" id="KAL2642028.1"/>
    </source>
</evidence>
<proteinExistence type="predicted"/>
<name>A0ABD1Z2L8_9MARC</name>
<dbReference type="Proteomes" id="UP001605036">
    <property type="component" value="Unassembled WGS sequence"/>
</dbReference>
<organism evidence="1 2">
    <name type="scientific">Riccia fluitans</name>
    <dbReference type="NCBI Taxonomy" id="41844"/>
    <lineage>
        <taxon>Eukaryota</taxon>
        <taxon>Viridiplantae</taxon>
        <taxon>Streptophyta</taxon>
        <taxon>Embryophyta</taxon>
        <taxon>Marchantiophyta</taxon>
        <taxon>Marchantiopsida</taxon>
        <taxon>Marchantiidae</taxon>
        <taxon>Marchantiales</taxon>
        <taxon>Ricciaceae</taxon>
        <taxon>Riccia</taxon>
    </lineage>
</organism>
<sequence>MSSNFRLKTFTVSVVRRRGEWSRSKYVPRRGYAEAAAPGEKPKPSSVVTEELRNAWKAVAPLLDFPKIPSNFLKQRPPVPATIPAKLTLNFVLPRNKEIEGEEVHYELHLGRREDGFTPT</sequence>
<keyword evidence="2" id="KW-1185">Reference proteome</keyword>
<comment type="caution">
    <text evidence="1">The sequence shown here is derived from an EMBL/GenBank/DDBJ whole genome shotgun (WGS) entry which is preliminary data.</text>
</comment>